<dbReference type="PANTHER" id="PTHR37533:SF2">
    <property type="entry name" value="FLAGELLAR HOOK-LENGTH CONTROL PROTEIN"/>
    <property type="match status" value="1"/>
</dbReference>
<dbReference type="InterPro" id="IPR038610">
    <property type="entry name" value="FliK-like_C_sf"/>
</dbReference>
<proteinExistence type="predicted"/>
<reference evidence="3 4" key="1">
    <citation type="submission" date="2023-07" db="EMBL/GenBank/DDBJ databases">
        <title>Sorghum-associated microbial communities from plants grown in Nebraska, USA.</title>
        <authorList>
            <person name="Schachtman D."/>
        </authorList>
    </citation>
    <scope>NUCLEOTIDE SEQUENCE [LARGE SCALE GENOMIC DNA]</scope>
    <source>
        <strain evidence="3 4">4099</strain>
    </source>
</reference>
<name>A0ABU1XUW8_9GAMM</name>
<keyword evidence="3" id="KW-0969">Cilium</keyword>
<comment type="caution">
    <text evidence="3">The sequence shown here is derived from an EMBL/GenBank/DDBJ whole genome shotgun (WGS) entry which is preliminary data.</text>
</comment>
<dbReference type="Proteomes" id="UP001256588">
    <property type="component" value="Unassembled WGS sequence"/>
</dbReference>
<feature type="compositionally biased region" description="Low complexity" evidence="1">
    <location>
        <begin position="41"/>
        <end position="55"/>
    </location>
</feature>
<keyword evidence="4" id="KW-1185">Reference proteome</keyword>
<dbReference type="InterPro" id="IPR052563">
    <property type="entry name" value="FliK"/>
</dbReference>
<dbReference type="EMBL" id="JAVDWO010000004">
    <property type="protein sequence ID" value="MDR7192554.1"/>
    <property type="molecule type" value="Genomic_DNA"/>
</dbReference>
<sequence length="351" mass="35308">MNPLTAAPPTPSPAPASAKSGAPANDAGNGESNAFAKALQRRQAADGGAGAQRAASPGPEDPATPADMGPQTLTPKRGTLAPEVEPAAPAAPAAIDAQPPVPGWPPAGLAGLLGFADDDAVPLSEPQLSTPAQALLPEALGVAGRATTPGQAAIAAAPLSLAALPAPDEALLPVPVLVAEQALTIEGGEPAPVTFVLPAPAPLREPPPLLATPLPTPHVGAEDFEAQFGAQLEWMADRKISEARIRVTPNDLGPVEVRLHLDGDRIRADFISANSETRQALEHGMPRLRDLLGEHGFQLAHANVGSGQTGTGQSGDSGPGRSDSTPGDDEGSGTLAPAPRARTLGLLDAYA</sequence>
<accession>A0ABU1XUW8</accession>
<dbReference type="InterPro" id="IPR021136">
    <property type="entry name" value="Flagellar_hook_control-like_C"/>
</dbReference>
<dbReference type="Gene3D" id="3.30.750.140">
    <property type="match status" value="1"/>
</dbReference>
<protein>
    <submittedName>
        <fullName evidence="3">Flagellar hook-length control protein FliK</fullName>
    </submittedName>
</protein>
<gene>
    <name evidence="3" type="ORF">J2W68_001268</name>
</gene>
<organism evidence="3 4">
    <name type="scientific">Luteimonas terrae</name>
    <dbReference type="NCBI Taxonomy" id="1530191"/>
    <lineage>
        <taxon>Bacteria</taxon>
        <taxon>Pseudomonadati</taxon>
        <taxon>Pseudomonadota</taxon>
        <taxon>Gammaproteobacteria</taxon>
        <taxon>Lysobacterales</taxon>
        <taxon>Lysobacteraceae</taxon>
        <taxon>Luteimonas</taxon>
    </lineage>
</organism>
<dbReference type="CDD" id="cd17470">
    <property type="entry name" value="T3SS_Flik_C"/>
    <property type="match status" value="1"/>
</dbReference>
<feature type="domain" description="Flagellar hook-length control protein-like C-terminal" evidence="2">
    <location>
        <begin position="231"/>
        <end position="312"/>
    </location>
</feature>
<dbReference type="Pfam" id="PF02120">
    <property type="entry name" value="Flg_hook"/>
    <property type="match status" value="1"/>
</dbReference>
<feature type="compositionally biased region" description="Low complexity" evidence="1">
    <location>
        <begin position="81"/>
        <end position="98"/>
    </location>
</feature>
<evidence type="ECO:0000313" key="3">
    <source>
        <dbReference type="EMBL" id="MDR7192554.1"/>
    </source>
</evidence>
<evidence type="ECO:0000256" key="1">
    <source>
        <dbReference type="SAM" id="MobiDB-lite"/>
    </source>
</evidence>
<feature type="compositionally biased region" description="Pro residues" evidence="1">
    <location>
        <begin position="1"/>
        <end position="14"/>
    </location>
</feature>
<feature type="region of interest" description="Disordered" evidence="1">
    <location>
        <begin position="1"/>
        <end position="102"/>
    </location>
</feature>
<feature type="compositionally biased region" description="Gly residues" evidence="1">
    <location>
        <begin position="307"/>
        <end position="318"/>
    </location>
</feature>
<dbReference type="PANTHER" id="PTHR37533">
    <property type="entry name" value="FLAGELLAR HOOK-LENGTH CONTROL PROTEIN"/>
    <property type="match status" value="1"/>
</dbReference>
<feature type="compositionally biased region" description="Low complexity" evidence="1">
    <location>
        <begin position="15"/>
        <end position="24"/>
    </location>
</feature>
<feature type="region of interest" description="Disordered" evidence="1">
    <location>
        <begin position="302"/>
        <end position="351"/>
    </location>
</feature>
<keyword evidence="3" id="KW-0282">Flagellum</keyword>
<keyword evidence="3" id="KW-0966">Cell projection</keyword>
<evidence type="ECO:0000313" key="4">
    <source>
        <dbReference type="Proteomes" id="UP001256588"/>
    </source>
</evidence>
<evidence type="ECO:0000259" key="2">
    <source>
        <dbReference type="Pfam" id="PF02120"/>
    </source>
</evidence>
<dbReference type="RefSeq" id="WP_310233718.1">
    <property type="nucleotide sequence ID" value="NZ_JAVDWO010000004.1"/>
</dbReference>